<dbReference type="InterPro" id="IPR008271">
    <property type="entry name" value="Ser/Thr_kinase_AS"/>
</dbReference>
<keyword evidence="9" id="KW-0131">Cell cycle</keyword>
<dbReference type="EMBL" id="UZAH01000471">
    <property type="protein sequence ID" value="VDO18993.1"/>
    <property type="molecule type" value="Genomic_DNA"/>
</dbReference>
<evidence type="ECO:0000256" key="8">
    <source>
        <dbReference type="ARBA" id="ARBA00022842"/>
    </source>
</evidence>
<evidence type="ECO:0000313" key="16">
    <source>
        <dbReference type="EMBL" id="VDO18993.1"/>
    </source>
</evidence>
<dbReference type="GO" id="GO:0004674">
    <property type="term" value="F:protein serine/threonine kinase activity"/>
    <property type="evidence" value="ECO:0007669"/>
    <property type="project" value="UniProtKB-KW"/>
</dbReference>
<dbReference type="OrthoDB" id="5337378at2759"/>
<evidence type="ECO:0000313" key="17">
    <source>
        <dbReference type="Proteomes" id="UP000050761"/>
    </source>
</evidence>
<dbReference type="GO" id="GO:0005524">
    <property type="term" value="F:ATP binding"/>
    <property type="evidence" value="ECO:0007669"/>
    <property type="project" value="UniProtKB-UniRule"/>
</dbReference>
<dbReference type="WBParaSite" id="HPBE_0000061001-mRNA-1">
    <property type="protein sequence ID" value="HPBE_0000061001-mRNA-1"/>
    <property type="gene ID" value="HPBE_0000061001"/>
</dbReference>
<evidence type="ECO:0000259" key="15">
    <source>
        <dbReference type="PROSITE" id="PS50011"/>
    </source>
</evidence>
<evidence type="ECO:0000256" key="9">
    <source>
        <dbReference type="ARBA" id="ARBA00023306"/>
    </source>
</evidence>
<comment type="catalytic activity">
    <reaction evidence="11">
        <text>L-threonyl-[protein] + ATP = O-phospho-L-threonyl-[protein] + ADP + H(+)</text>
        <dbReference type="Rhea" id="RHEA:46608"/>
        <dbReference type="Rhea" id="RHEA-COMP:11060"/>
        <dbReference type="Rhea" id="RHEA-COMP:11605"/>
        <dbReference type="ChEBI" id="CHEBI:15378"/>
        <dbReference type="ChEBI" id="CHEBI:30013"/>
        <dbReference type="ChEBI" id="CHEBI:30616"/>
        <dbReference type="ChEBI" id="CHEBI:61977"/>
        <dbReference type="ChEBI" id="CHEBI:456216"/>
        <dbReference type="EC" id="2.7.11.1"/>
    </reaction>
</comment>
<keyword evidence="7 13" id="KW-0067">ATP-binding</keyword>
<dbReference type="InterPro" id="IPR000719">
    <property type="entry name" value="Prot_kinase_dom"/>
</dbReference>
<dbReference type="GO" id="GO:0046872">
    <property type="term" value="F:metal ion binding"/>
    <property type="evidence" value="ECO:0007669"/>
    <property type="project" value="UniProtKB-KW"/>
</dbReference>
<keyword evidence="6" id="KW-0418">Kinase</keyword>
<dbReference type="GO" id="GO:0110031">
    <property type="term" value="P:negative regulation of G2/MI transition of meiotic cell cycle"/>
    <property type="evidence" value="ECO:0007669"/>
    <property type="project" value="TreeGrafter"/>
</dbReference>
<dbReference type="Gene3D" id="1.10.510.10">
    <property type="entry name" value="Transferase(Phosphotransferase) domain 1"/>
    <property type="match status" value="1"/>
</dbReference>
<dbReference type="InterPro" id="IPR017441">
    <property type="entry name" value="Protein_kinase_ATP_BS"/>
</dbReference>
<dbReference type="SUPFAM" id="SSF56112">
    <property type="entry name" value="Protein kinase-like (PK-like)"/>
    <property type="match status" value="1"/>
</dbReference>
<evidence type="ECO:0000256" key="12">
    <source>
        <dbReference type="ARBA" id="ARBA00048679"/>
    </source>
</evidence>
<dbReference type="InterPro" id="IPR050339">
    <property type="entry name" value="CC_SR_Kinase"/>
</dbReference>
<keyword evidence="5 13" id="KW-0547">Nucleotide-binding</keyword>
<reference evidence="16 17" key="1">
    <citation type="submission" date="2018-11" db="EMBL/GenBank/DDBJ databases">
        <authorList>
            <consortium name="Pathogen Informatics"/>
        </authorList>
    </citation>
    <scope>NUCLEOTIDE SEQUENCE [LARGE SCALE GENOMIC DNA]</scope>
</reference>
<dbReference type="PROSITE" id="PS00108">
    <property type="entry name" value="PROTEIN_KINASE_ST"/>
    <property type="match status" value="1"/>
</dbReference>
<keyword evidence="3" id="KW-0808">Transferase</keyword>
<keyword evidence="4" id="KW-0479">Metal-binding</keyword>
<keyword evidence="17" id="KW-1185">Reference proteome</keyword>
<evidence type="ECO:0000256" key="10">
    <source>
        <dbReference type="ARBA" id="ARBA00037982"/>
    </source>
</evidence>
<dbReference type="PROSITE" id="PS50011">
    <property type="entry name" value="PROTEIN_KINASE_DOM"/>
    <property type="match status" value="1"/>
</dbReference>
<evidence type="ECO:0000256" key="3">
    <source>
        <dbReference type="ARBA" id="ARBA00022679"/>
    </source>
</evidence>
<dbReference type="GO" id="GO:0005634">
    <property type="term" value="C:nucleus"/>
    <property type="evidence" value="ECO:0007669"/>
    <property type="project" value="TreeGrafter"/>
</dbReference>
<dbReference type="EC" id="2.7.11.1" evidence="1"/>
<dbReference type="GO" id="GO:0051321">
    <property type="term" value="P:meiotic cell cycle"/>
    <property type="evidence" value="ECO:0007669"/>
    <property type="project" value="TreeGrafter"/>
</dbReference>
<comment type="similarity">
    <text evidence="10">Belongs to the protein kinase superfamily. Ser/Thr protein kinase family. GCN2 subfamily.</text>
</comment>
<evidence type="ECO:0000256" key="2">
    <source>
        <dbReference type="ARBA" id="ARBA00022527"/>
    </source>
</evidence>
<protein>
    <recommendedName>
        <fullName evidence="1">non-specific serine/threonine protein kinase</fullName>
        <ecNumber evidence="1">2.7.11.1</ecNumber>
    </recommendedName>
</protein>
<evidence type="ECO:0000256" key="4">
    <source>
        <dbReference type="ARBA" id="ARBA00022723"/>
    </source>
</evidence>
<accession>A0A3P7UE19</accession>
<dbReference type="Proteomes" id="UP000050761">
    <property type="component" value="Unassembled WGS sequence"/>
</dbReference>
<reference evidence="18" key="2">
    <citation type="submission" date="2019-09" db="UniProtKB">
        <authorList>
            <consortium name="WormBaseParasite"/>
        </authorList>
    </citation>
    <scope>IDENTIFICATION</scope>
</reference>
<dbReference type="SMART" id="SM00220">
    <property type="entry name" value="S_TKc"/>
    <property type="match status" value="1"/>
</dbReference>
<keyword evidence="8" id="KW-0460">Magnesium</keyword>
<dbReference type="InterPro" id="IPR011009">
    <property type="entry name" value="Kinase-like_dom_sf"/>
</dbReference>
<dbReference type="PANTHER" id="PTHR11042">
    <property type="entry name" value="EUKARYOTIC TRANSLATION INITIATION FACTOR 2-ALPHA KINASE EIF2-ALPHA KINASE -RELATED"/>
    <property type="match status" value="1"/>
</dbReference>
<evidence type="ECO:0000256" key="7">
    <source>
        <dbReference type="ARBA" id="ARBA00022840"/>
    </source>
</evidence>
<evidence type="ECO:0000256" key="13">
    <source>
        <dbReference type="PROSITE-ProRule" id="PRU10141"/>
    </source>
</evidence>
<accession>A0A183F368</accession>
<feature type="binding site" evidence="13">
    <location>
        <position position="78"/>
    </location>
    <ligand>
        <name>ATP</name>
        <dbReference type="ChEBI" id="CHEBI:30616"/>
    </ligand>
</feature>
<dbReference type="GO" id="GO:0005737">
    <property type="term" value="C:cytoplasm"/>
    <property type="evidence" value="ECO:0007669"/>
    <property type="project" value="TreeGrafter"/>
</dbReference>
<dbReference type="Gene3D" id="3.30.200.20">
    <property type="entry name" value="Phosphorylase Kinase, domain 1"/>
    <property type="match status" value="1"/>
</dbReference>
<evidence type="ECO:0000256" key="14">
    <source>
        <dbReference type="RuleBase" id="RU000304"/>
    </source>
</evidence>
<evidence type="ECO:0000256" key="11">
    <source>
        <dbReference type="ARBA" id="ARBA00047899"/>
    </source>
</evidence>
<dbReference type="AlphaFoldDB" id="A0A183F368"/>
<evidence type="ECO:0000313" key="18">
    <source>
        <dbReference type="WBParaSite" id="HPBE_0000061001-mRNA-1"/>
    </source>
</evidence>
<dbReference type="PROSITE" id="PS00107">
    <property type="entry name" value="PROTEIN_KINASE_ATP"/>
    <property type="match status" value="1"/>
</dbReference>
<dbReference type="PANTHER" id="PTHR11042:SF183">
    <property type="entry name" value="MEMBRANE-ASSOCIATED TYROSINE- AND THREONINE-SPECIFIC CDC2-INHIBITORY KINASE"/>
    <property type="match status" value="1"/>
</dbReference>
<evidence type="ECO:0000256" key="1">
    <source>
        <dbReference type="ARBA" id="ARBA00012513"/>
    </source>
</evidence>
<comment type="catalytic activity">
    <reaction evidence="12">
        <text>L-seryl-[protein] + ATP = O-phospho-L-seryl-[protein] + ADP + H(+)</text>
        <dbReference type="Rhea" id="RHEA:17989"/>
        <dbReference type="Rhea" id="RHEA-COMP:9863"/>
        <dbReference type="Rhea" id="RHEA-COMP:11604"/>
        <dbReference type="ChEBI" id="CHEBI:15378"/>
        <dbReference type="ChEBI" id="CHEBI:29999"/>
        <dbReference type="ChEBI" id="CHEBI:30616"/>
        <dbReference type="ChEBI" id="CHEBI:83421"/>
        <dbReference type="ChEBI" id="CHEBI:456216"/>
        <dbReference type="EC" id="2.7.11.1"/>
    </reaction>
</comment>
<sequence length="329" mass="37645">MSRTSGRIYPPGFPVMIPHQISTKKTPFRNKLSSVYRFSKVKTYFEQCFDVLGVLGHGSFGQVVHVRCKESGTEYAVKRALRTFETSGKRYRQLQEALNHELISPHPNIVRFEKAWEERGRFYIQTELCGPNLHEYREHYGPLLAEEQRMVFEDMLKALQRLHSMEMLHLDVKPSNIYLALNGRSCKLGDFGLAVNLKKKTADWADEGDKNYMAPELLNGTPTFAADLYSLGITVLEMSTDIDIDAIKDKIHSGRLPKTYFKGVPTSIRSQIISLLARDPKKRPSAGDALKTLERAGHERTVFRELKKVISPIDKDCFLDKDWDFESEG</sequence>
<name>A0A183F368_HELPZ</name>
<feature type="domain" description="Protein kinase" evidence="15">
    <location>
        <begin position="49"/>
        <end position="301"/>
    </location>
</feature>
<proteinExistence type="inferred from homology"/>
<evidence type="ECO:0000256" key="5">
    <source>
        <dbReference type="ARBA" id="ARBA00022741"/>
    </source>
</evidence>
<keyword evidence="2 14" id="KW-0723">Serine/threonine-protein kinase</keyword>
<gene>
    <name evidence="16" type="ORF">HPBE_LOCUS611</name>
</gene>
<evidence type="ECO:0000256" key="6">
    <source>
        <dbReference type="ARBA" id="ARBA00022777"/>
    </source>
</evidence>
<organism evidence="17 18">
    <name type="scientific">Heligmosomoides polygyrus</name>
    <name type="common">Parasitic roundworm</name>
    <dbReference type="NCBI Taxonomy" id="6339"/>
    <lineage>
        <taxon>Eukaryota</taxon>
        <taxon>Metazoa</taxon>
        <taxon>Ecdysozoa</taxon>
        <taxon>Nematoda</taxon>
        <taxon>Chromadorea</taxon>
        <taxon>Rhabditida</taxon>
        <taxon>Rhabditina</taxon>
        <taxon>Rhabditomorpha</taxon>
        <taxon>Strongyloidea</taxon>
        <taxon>Heligmosomidae</taxon>
        <taxon>Heligmosomoides</taxon>
    </lineage>
</organism>
<dbReference type="Pfam" id="PF00069">
    <property type="entry name" value="Pkinase"/>
    <property type="match status" value="1"/>
</dbReference>